<dbReference type="InterPro" id="IPR018606">
    <property type="entry name" value="Arb1"/>
</dbReference>
<evidence type="ECO:0000313" key="2">
    <source>
        <dbReference type="EMBL" id="KAH8096655.1"/>
    </source>
</evidence>
<dbReference type="OrthoDB" id="435402at2759"/>
<dbReference type="GO" id="GO:0033167">
    <property type="term" value="C:ARC complex"/>
    <property type="evidence" value="ECO:0007669"/>
    <property type="project" value="InterPro"/>
</dbReference>
<gene>
    <name evidence="2" type="ORF">BXZ70DRAFT_991439</name>
</gene>
<proteinExistence type="predicted"/>
<evidence type="ECO:0000313" key="3">
    <source>
        <dbReference type="Proteomes" id="UP000813824"/>
    </source>
</evidence>
<feature type="coiled-coil region" evidence="1">
    <location>
        <begin position="365"/>
        <end position="393"/>
    </location>
</feature>
<accession>A0A8K0XNU0</accession>
<protein>
    <submittedName>
        <fullName evidence="2">Uncharacterized protein</fullName>
    </submittedName>
</protein>
<dbReference type="GO" id="GO:0031047">
    <property type="term" value="P:regulatory ncRNA-mediated gene silencing"/>
    <property type="evidence" value="ECO:0007669"/>
    <property type="project" value="InterPro"/>
</dbReference>
<dbReference type="Pfam" id="PF09692">
    <property type="entry name" value="Arb1"/>
    <property type="match status" value="1"/>
</dbReference>
<keyword evidence="1" id="KW-0175">Coiled coil</keyword>
<dbReference type="EMBL" id="JAEVFJ010000023">
    <property type="protein sequence ID" value="KAH8096655.1"/>
    <property type="molecule type" value="Genomic_DNA"/>
</dbReference>
<dbReference type="AlphaFoldDB" id="A0A8K0XNU0"/>
<dbReference type="Proteomes" id="UP000813824">
    <property type="component" value="Unassembled WGS sequence"/>
</dbReference>
<evidence type="ECO:0000256" key="1">
    <source>
        <dbReference type="SAM" id="Coils"/>
    </source>
</evidence>
<reference evidence="2" key="1">
    <citation type="journal article" date="2021" name="New Phytol.">
        <title>Evolutionary innovations through gain and loss of genes in the ectomycorrhizal Boletales.</title>
        <authorList>
            <person name="Wu G."/>
            <person name="Miyauchi S."/>
            <person name="Morin E."/>
            <person name="Kuo A."/>
            <person name="Drula E."/>
            <person name="Varga T."/>
            <person name="Kohler A."/>
            <person name="Feng B."/>
            <person name="Cao Y."/>
            <person name="Lipzen A."/>
            <person name="Daum C."/>
            <person name="Hundley H."/>
            <person name="Pangilinan J."/>
            <person name="Johnson J."/>
            <person name="Barry K."/>
            <person name="LaButti K."/>
            <person name="Ng V."/>
            <person name="Ahrendt S."/>
            <person name="Min B."/>
            <person name="Choi I.G."/>
            <person name="Park H."/>
            <person name="Plett J.M."/>
            <person name="Magnuson J."/>
            <person name="Spatafora J.W."/>
            <person name="Nagy L.G."/>
            <person name="Henrissat B."/>
            <person name="Grigoriev I.V."/>
            <person name="Yang Z.L."/>
            <person name="Xu J."/>
            <person name="Martin F.M."/>
        </authorList>
    </citation>
    <scope>NUCLEOTIDE SEQUENCE</scope>
    <source>
        <strain evidence="2">KKN 215</strain>
    </source>
</reference>
<keyword evidence="3" id="KW-1185">Reference proteome</keyword>
<organism evidence="2 3">
    <name type="scientific">Cristinia sonorae</name>
    <dbReference type="NCBI Taxonomy" id="1940300"/>
    <lineage>
        <taxon>Eukaryota</taxon>
        <taxon>Fungi</taxon>
        <taxon>Dikarya</taxon>
        <taxon>Basidiomycota</taxon>
        <taxon>Agaricomycotina</taxon>
        <taxon>Agaricomycetes</taxon>
        <taxon>Agaricomycetidae</taxon>
        <taxon>Agaricales</taxon>
        <taxon>Pleurotineae</taxon>
        <taxon>Stephanosporaceae</taxon>
        <taxon>Cristinia</taxon>
    </lineage>
</organism>
<sequence length="687" mass="77332">MSLEATAAILAEAASDPPAPQLAPRLTFPPFPTPPPGVHIIPFAQFKPKGIPVKFEATAEGEEPEIEFDGEGVPTVELRVKHELTEAELSRKKKKRKNGPAVVTVNGKERLQLWYEEWEEGEMLRRTSAINHHASRVDRFHQAAQEFKSTRKWPVGNSGLMRLWDAFRLYVGIIGSVQPNASKIFSQAPGPDGDDDEELFDGMIPVEKPKEVVTVDSETTSAKLGTDEEIASKNLSEEAQQRIIKRQEKKESRMEFFLNDPEMAMKIYFSAHYRDRGLMWEKVNCRDGPIVVQFFLEFLIRNRVIPETEKEFKKALDIVKAARKELPMTFVVGNLLPDALSIGFFHLFGSMSQRAIWGPEDAENLARFKEETRRIEEEQKQREQEAKEEEKKRFNTFIASNAEGSNLETIDPDNMDLSDEMQKDAIADNVDQNGLEVKADSAWADWGDDVASSGWGGVSGWGDPVKEDSPWDTEIMAQKSLMTVLGPTVLPHTHTTGIIESSTRRIAEVILPSKSGQGKKAKKRSAAEAVEDNLGKRFACVVLAPWKKIGNHINSDILPPTFLPDSRGHVVDPKKEPSHLPEGVTAHDPQTDSIHLLITPDIVEKLSESIGMGMCGTFVQIVRRDHAAEPEDEDTKCWERVDVLERDRKYGATGLNGQPTKWWYMEQQTATFASFHADRQYDDQDHE</sequence>
<comment type="caution">
    <text evidence="2">The sequence shown here is derived from an EMBL/GenBank/DDBJ whole genome shotgun (WGS) entry which is preliminary data.</text>
</comment>
<name>A0A8K0XNU0_9AGAR</name>